<comment type="similarity">
    <text evidence="1">Belongs to the eukaryotic ribosomal protein P1/P2 family.</text>
</comment>
<evidence type="ECO:0000313" key="5">
    <source>
        <dbReference type="EMBL" id="KAG5456432.1"/>
    </source>
</evidence>
<dbReference type="EMBL" id="JAEFCI010011759">
    <property type="protein sequence ID" value="KAG5456432.1"/>
    <property type="molecule type" value="Genomic_DNA"/>
</dbReference>
<evidence type="ECO:0000256" key="1">
    <source>
        <dbReference type="ARBA" id="ARBA00005436"/>
    </source>
</evidence>
<protein>
    <recommendedName>
        <fullName evidence="7">60S acidic ribosomal protein P2</fullName>
    </recommendedName>
</protein>
<organism evidence="5 6">
    <name type="scientific">Olpidium bornovanus</name>
    <dbReference type="NCBI Taxonomy" id="278681"/>
    <lineage>
        <taxon>Eukaryota</taxon>
        <taxon>Fungi</taxon>
        <taxon>Fungi incertae sedis</taxon>
        <taxon>Olpidiomycota</taxon>
        <taxon>Olpidiomycotina</taxon>
        <taxon>Olpidiomycetes</taxon>
        <taxon>Olpidiales</taxon>
        <taxon>Olpidiaceae</taxon>
        <taxon>Olpidium</taxon>
    </lineage>
</organism>
<dbReference type="HAMAP" id="MF_01478">
    <property type="entry name" value="Ribosomal_L12_arch"/>
    <property type="match status" value="1"/>
</dbReference>
<dbReference type="Pfam" id="PF00428">
    <property type="entry name" value="Ribosomal_60s"/>
    <property type="match status" value="1"/>
</dbReference>
<dbReference type="Proteomes" id="UP000673691">
    <property type="component" value="Unassembled WGS sequence"/>
</dbReference>
<dbReference type="AlphaFoldDB" id="A0A8H7ZNK3"/>
<dbReference type="PRINTS" id="PR00456">
    <property type="entry name" value="RIBOSOMALP2"/>
</dbReference>
<accession>A0A8H7ZNK3</accession>
<dbReference type="InterPro" id="IPR044076">
    <property type="entry name" value="Ribosomal_P2"/>
</dbReference>
<keyword evidence="3" id="KW-0689">Ribosomal protein</keyword>
<sequence length="148" mass="15016">MKFIAAYMLLTLGGNASPKAADITKLLSAGGIEVDNERVNALIKELEGKSIADLIGNGLAKLASVPAGGAATSSGGAPAASGGAAAAPAAAQEVRMDPRAALRFYHGPEELRGAPVANAGLFLCAPRAFQKAEEKEESDEDMGFGLFD</sequence>
<proteinExistence type="inferred from homology"/>
<reference evidence="5 6" key="1">
    <citation type="journal article" name="Sci. Rep.">
        <title>Genome-scale phylogenetic analyses confirm Olpidium as the closest living zoosporic fungus to the non-flagellated, terrestrial fungi.</title>
        <authorList>
            <person name="Chang Y."/>
            <person name="Rochon D."/>
            <person name="Sekimoto S."/>
            <person name="Wang Y."/>
            <person name="Chovatia M."/>
            <person name="Sandor L."/>
            <person name="Salamov A."/>
            <person name="Grigoriev I.V."/>
            <person name="Stajich J.E."/>
            <person name="Spatafora J.W."/>
        </authorList>
    </citation>
    <scope>NUCLEOTIDE SEQUENCE [LARGE SCALE GENOMIC DNA]</scope>
    <source>
        <strain evidence="5">S191</strain>
    </source>
</reference>
<evidence type="ECO:0000256" key="2">
    <source>
        <dbReference type="ARBA" id="ARBA00022553"/>
    </source>
</evidence>
<keyword evidence="4" id="KW-0687">Ribonucleoprotein</keyword>
<dbReference type="OrthoDB" id="1227494at2759"/>
<name>A0A8H7ZNK3_9FUNG</name>
<keyword evidence="6" id="KW-1185">Reference proteome</keyword>
<dbReference type="GO" id="GO:0003735">
    <property type="term" value="F:structural constituent of ribosome"/>
    <property type="evidence" value="ECO:0007669"/>
    <property type="project" value="InterPro"/>
</dbReference>
<evidence type="ECO:0000313" key="6">
    <source>
        <dbReference type="Proteomes" id="UP000673691"/>
    </source>
</evidence>
<dbReference type="InterPro" id="IPR027534">
    <property type="entry name" value="Ribosomal_P1/P2"/>
</dbReference>
<gene>
    <name evidence="5" type="ORF">BJ554DRAFT_3829</name>
</gene>
<evidence type="ECO:0000256" key="4">
    <source>
        <dbReference type="ARBA" id="ARBA00023274"/>
    </source>
</evidence>
<dbReference type="PANTHER" id="PTHR21141:SF5">
    <property type="entry name" value="LARGE RIBOSOMAL SUBUNIT PROTEIN P2"/>
    <property type="match status" value="1"/>
</dbReference>
<dbReference type="InterPro" id="IPR038716">
    <property type="entry name" value="P1/P2_N_sf"/>
</dbReference>
<dbReference type="InterPro" id="IPR001859">
    <property type="entry name" value="Ribosomal_P1/P2_euk"/>
</dbReference>
<evidence type="ECO:0008006" key="7">
    <source>
        <dbReference type="Google" id="ProtNLM"/>
    </source>
</evidence>
<dbReference type="GO" id="GO:0002182">
    <property type="term" value="P:cytoplasmic translational elongation"/>
    <property type="evidence" value="ECO:0007669"/>
    <property type="project" value="InterPro"/>
</dbReference>
<comment type="caution">
    <text evidence="5">The sequence shown here is derived from an EMBL/GenBank/DDBJ whole genome shotgun (WGS) entry which is preliminary data.</text>
</comment>
<keyword evidence="2" id="KW-0597">Phosphoprotein</keyword>
<dbReference type="Gene3D" id="1.10.10.1410">
    <property type="match status" value="1"/>
</dbReference>
<dbReference type="PANTHER" id="PTHR21141">
    <property type="entry name" value="60S ACIDIC RIBOSOMAL PROTEIN FAMILY MEMBER"/>
    <property type="match status" value="1"/>
</dbReference>
<dbReference type="GO" id="GO:0022625">
    <property type="term" value="C:cytosolic large ribosomal subunit"/>
    <property type="evidence" value="ECO:0007669"/>
    <property type="project" value="InterPro"/>
</dbReference>
<dbReference type="CDD" id="cd05833">
    <property type="entry name" value="Ribosomal_P2"/>
    <property type="match status" value="1"/>
</dbReference>
<evidence type="ECO:0000256" key="3">
    <source>
        <dbReference type="ARBA" id="ARBA00022980"/>
    </source>
</evidence>
<dbReference type="FunFam" id="1.10.10.1410:FF:000002">
    <property type="entry name" value="60S acidic ribosomal protein P2"/>
    <property type="match status" value="1"/>
</dbReference>